<sequence length="133" mass="15320">MIRKCFGGKEKEYRAKKGYQTTQEHLSFSDYIVSTYIDEFSEFPPAIWASDNIKGQEQQMRAEEVSTSTFSKYFNCPHPNIFVFIEAADEEMKKSTLKIRGVKKPQLAWQASKGVEAIKQKEACVRDFKMGTT</sequence>
<protein>
    <submittedName>
        <fullName evidence="1">Uncharacterized protein</fullName>
    </submittedName>
</protein>
<organism evidence="1 2">
    <name type="scientific">Elysia crispata</name>
    <name type="common">lettuce slug</name>
    <dbReference type="NCBI Taxonomy" id="231223"/>
    <lineage>
        <taxon>Eukaryota</taxon>
        <taxon>Metazoa</taxon>
        <taxon>Spiralia</taxon>
        <taxon>Lophotrochozoa</taxon>
        <taxon>Mollusca</taxon>
        <taxon>Gastropoda</taxon>
        <taxon>Heterobranchia</taxon>
        <taxon>Euthyneura</taxon>
        <taxon>Panpulmonata</taxon>
        <taxon>Sacoglossa</taxon>
        <taxon>Placobranchoidea</taxon>
        <taxon>Plakobranchidae</taxon>
        <taxon>Elysia</taxon>
    </lineage>
</organism>
<accession>A0AAE1DKZ2</accession>
<dbReference type="EMBL" id="JAWDGP010003442">
    <property type="protein sequence ID" value="KAK3774272.1"/>
    <property type="molecule type" value="Genomic_DNA"/>
</dbReference>
<gene>
    <name evidence="1" type="ORF">RRG08_027558</name>
</gene>
<evidence type="ECO:0000313" key="2">
    <source>
        <dbReference type="Proteomes" id="UP001283361"/>
    </source>
</evidence>
<dbReference type="Proteomes" id="UP001283361">
    <property type="component" value="Unassembled WGS sequence"/>
</dbReference>
<proteinExistence type="predicted"/>
<reference evidence="1" key="1">
    <citation type="journal article" date="2023" name="G3 (Bethesda)">
        <title>A reference genome for the long-term kleptoplast-retaining sea slug Elysia crispata morphotype clarki.</title>
        <authorList>
            <person name="Eastman K.E."/>
            <person name="Pendleton A.L."/>
            <person name="Shaikh M.A."/>
            <person name="Suttiyut T."/>
            <person name="Ogas R."/>
            <person name="Tomko P."/>
            <person name="Gavelis G."/>
            <person name="Widhalm J.R."/>
            <person name="Wisecaver J.H."/>
        </authorList>
    </citation>
    <scope>NUCLEOTIDE SEQUENCE</scope>
    <source>
        <strain evidence="1">ECLA1</strain>
    </source>
</reference>
<comment type="caution">
    <text evidence="1">The sequence shown here is derived from an EMBL/GenBank/DDBJ whole genome shotgun (WGS) entry which is preliminary data.</text>
</comment>
<evidence type="ECO:0000313" key="1">
    <source>
        <dbReference type="EMBL" id="KAK3774272.1"/>
    </source>
</evidence>
<keyword evidence="2" id="KW-1185">Reference proteome</keyword>
<name>A0AAE1DKZ2_9GAST</name>
<dbReference type="AlphaFoldDB" id="A0AAE1DKZ2"/>